<dbReference type="SUPFAM" id="SSF52200">
    <property type="entry name" value="Toll/Interleukin receptor TIR domain"/>
    <property type="match status" value="1"/>
</dbReference>
<accession>A0A9D4XME1</accession>
<keyword evidence="5" id="KW-1185">Reference proteome</keyword>
<dbReference type="AlphaFoldDB" id="A0A9D4XME1"/>
<comment type="caution">
    <text evidence="4">The sequence shown here is derived from an EMBL/GenBank/DDBJ whole genome shotgun (WGS) entry which is preliminary data.</text>
</comment>
<feature type="domain" description="TIR" evidence="3">
    <location>
        <begin position="41"/>
        <end position="195"/>
    </location>
</feature>
<sequence length="195" mass="22290">TLTHTTYRTESLLCITLLLSVDFIQIESMFSSSSSSSTPRWIHDVFINFRGEDTRKTFVSHLYAVLSNAGINTFLDNEKLEKGEDIRNELVQSIGVSHISIVVFSKNYAESSWCLNELDKIMECRRTQGQVVLPVFYDVDPSVVRHQRGEFGKALEVSAKSRYIIEEVMQKVLTRWRKVLTEASNLSGWEGSAFR</sequence>
<name>A0A9D4XME1_PEA</name>
<keyword evidence="2" id="KW-0732">Signal</keyword>
<dbReference type="PANTHER" id="PTHR32009">
    <property type="entry name" value="TMV RESISTANCE PROTEIN N-LIKE"/>
    <property type="match status" value="1"/>
</dbReference>
<evidence type="ECO:0000313" key="5">
    <source>
        <dbReference type="Proteomes" id="UP001058974"/>
    </source>
</evidence>
<feature type="chain" id="PRO_5038658273" description="TIR domain-containing protein" evidence="2">
    <location>
        <begin position="27"/>
        <end position="195"/>
    </location>
</feature>
<organism evidence="4 5">
    <name type="scientific">Pisum sativum</name>
    <name type="common">Garden pea</name>
    <name type="synonym">Lathyrus oleraceus</name>
    <dbReference type="NCBI Taxonomy" id="3888"/>
    <lineage>
        <taxon>Eukaryota</taxon>
        <taxon>Viridiplantae</taxon>
        <taxon>Streptophyta</taxon>
        <taxon>Embryophyta</taxon>
        <taxon>Tracheophyta</taxon>
        <taxon>Spermatophyta</taxon>
        <taxon>Magnoliopsida</taxon>
        <taxon>eudicotyledons</taxon>
        <taxon>Gunneridae</taxon>
        <taxon>Pentapetalae</taxon>
        <taxon>rosids</taxon>
        <taxon>fabids</taxon>
        <taxon>Fabales</taxon>
        <taxon>Fabaceae</taxon>
        <taxon>Papilionoideae</taxon>
        <taxon>50 kb inversion clade</taxon>
        <taxon>NPAAA clade</taxon>
        <taxon>Hologalegina</taxon>
        <taxon>IRL clade</taxon>
        <taxon>Fabeae</taxon>
        <taxon>Lathyrus</taxon>
    </lineage>
</organism>
<evidence type="ECO:0000313" key="4">
    <source>
        <dbReference type="EMBL" id="KAI5422982.1"/>
    </source>
</evidence>
<dbReference type="Gramene" id="Psat04G0612300-T2">
    <property type="protein sequence ID" value="KAI5422982.1"/>
    <property type="gene ID" value="KIW84_046123"/>
</dbReference>
<gene>
    <name evidence="4" type="ORF">KIW84_046123</name>
</gene>
<dbReference type="EMBL" id="JAMSHJ010000004">
    <property type="protein sequence ID" value="KAI5422982.1"/>
    <property type="molecule type" value="Genomic_DNA"/>
</dbReference>
<dbReference type="FunFam" id="3.40.50.10140:FF:000007">
    <property type="entry name" value="Disease resistance protein (TIR-NBS-LRR class)"/>
    <property type="match status" value="1"/>
</dbReference>
<dbReference type="InterPro" id="IPR000157">
    <property type="entry name" value="TIR_dom"/>
</dbReference>
<evidence type="ECO:0000256" key="1">
    <source>
        <dbReference type="ARBA" id="ARBA00023027"/>
    </source>
</evidence>
<reference evidence="4 5" key="1">
    <citation type="journal article" date="2022" name="Nat. Genet.">
        <title>Improved pea reference genome and pan-genome highlight genomic features and evolutionary characteristics.</title>
        <authorList>
            <person name="Yang T."/>
            <person name="Liu R."/>
            <person name="Luo Y."/>
            <person name="Hu S."/>
            <person name="Wang D."/>
            <person name="Wang C."/>
            <person name="Pandey M.K."/>
            <person name="Ge S."/>
            <person name="Xu Q."/>
            <person name="Li N."/>
            <person name="Li G."/>
            <person name="Huang Y."/>
            <person name="Saxena R.K."/>
            <person name="Ji Y."/>
            <person name="Li M."/>
            <person name="Yan X."/>
            <person name="He Y."/>
            <person name="Liu Y."/>
            <person name="Wang X."/>
            <person name="Xiang C."/>
            <person name="Varshney R.K."/>
            <person name="Ding H."/>
            <person name="Gao S."/>
            <person name="Zong X."/>
        </authorList>
    </citation>
    <scope>NUCLEOTIDE SEQUENCE [LARGE SCALE GENOMIC DNA]</scope>
    <source>
        <strain evidence="4 5">cv. Zhongwan 6</strain>
    </source>
</reference>
<dbReference type="GO" id="GO:0007165">
    <property type="term" value="P:signal transduction"/>
    <property type="evidence" value="ECO:0007669"/>
    <property type="project" value="InterPro"/>
</dbReference>
<evidence type="ECO:0000256" key="2">
    <source>
        <dbReference type="SAM" id="SignalP"/>
    </source>
</evidence>
<dbReference type="PROSITE" id="PS50104">
    <property type="entry name" value="TIR"/>
    <property type="match status" value="1"/>
</dbReference>
<dbReference type="SMART" id="SM00255">
    <property type="entry name" value="TIR"/>
    <property type="match status" value="1"/>
</dbReference>
<protein>
    <recommendedName>
        <fullName evidence="3">TIR domain-containing protein</fullName>
    </recommendedName>
</protein>
<proteinExistence type="predicted"/>
<dbReference type="Proteomes" id="UP001058974">
    <property type="component" value="Chromosome 4"/>
</dbReference>
<dbReference type="Pfam" id="PF01582">
    <property type="entry name" value="TIR"/>
    <property type="match status" value="1"/>
</dbReference>
<dbReference type="PANTHER" id="PTHR32009:SF152">
    <property type="entry name" value="NEUTRAL_ALKALINE INVERTASE"/>
    <property type="match status" value="1"/>
</dbReference>
<keyword evidence="1" id="KW-0520">NAD</keyword>
<feature type="signal peptide" evidence="2">
    <location>
        <begin position="1"/>
        <end position="26"/>
    </location>
</feature>
<dbReference type="Gene3D" id="3.40.50.10140">
    <property type="entry name" value="Toll/interleukin-1 receptor homology (TIR) domain"/>
    <property type="match status" value="1"/>
</dbReference>
<evidence type="ECO:0000259" key="3">
    <source>
        <dbReference type="PROSITE" id="PS50104"/>
    </source>
</evidence>
<feature type="non-terminal residue" evidence="4">
    <location>
        <position position="1"/>
    </location>
</feature>
<dbReference type="InterPro" id="IPR035897">
    <property type="entry name" value="Toll_tir_struct_dom_sf"/>
</dbReference>